<accession>A0A4Q4TTX6</accession>
<organism evidence="2 3">
    <name type="scientific">Monosporascus ibericus</name>
    <dbReference type="NCBI Taxonomy" id="155417"/>
    <lineage>
        <taxon>Eukaryota</taxon>
        <taxon>Fungi</taxon>
        <taxon>Dikarya</taxon>
        <taxon>Ascomycota</taxon>
        <taxon>Pezizomycotina</taxon>
        <taxon>Sordariomycetes</taxon>
        <taxon>Xylariomycetidae</taxon>
        <taxon>Xylariales</taxon>
        <taxon>Xylariales incertae sedis</taxon>
        <taxon>Monosporascus</taxon>
    </lineage>
</organism>
<dbReference type="OrthoDB" id="9993796at2759"/>
<comment type="caution">
    <text evidence="2">The sequence shown here is derived from an EMBL/GenBank/DDBJ whole genome shotgun (WGS) entry which is preliminary data.</text>
</comment>
<sequence>MASLSPSTALGSLPRTGLSAALRNVVSGETETLGGAPQPFRREYTGVYPVDRQLAILVGLFAALVGDAGAGWDATAFLVWGLAQFGAAWALLMLEGLRHGNRGRPVGGLGALAVLGFLLQNVTFTCAVPLYLALHLLTSPTARLRPGDGDGARRALFVYLWDLAVLTSTVTLTYIAPALLMCAPGLFGHTADQHYKWLAIWQAFPLWTVIAQWAAHRAGYFLLGSLVPRDKEGRDTAPGIAFSVAVSGIYEFALTLCVGSHLPIVALALLPAPLRPVLGSRFVSLKPMIDDVTFARTFVPYPVTTPPTLTPAGAAPGELAAVVTNLLRWDLYFGSLPLLLWAMYLHQTTVKNPSFGGMLRKAGFWFLVGGPIAATAALIWERDEVVKEGDVALKPKTS</sequence>
<dbReference type="AlphaFoldDB" id="A0A4Q4TTX6"/>
<protein>
    <submittedName>
        <fullName evidence="2">Uncharacterized protein</fullName>
    </submittedName>
</protein>
<evidence type="ECO:0000313" key="3">
    <source>
        <dbReference type="Proteomes" id="UP000293360"/>
    </source>
</evidence>
<dbReference type="Proteomes" id="UP000293360">
    <property type="component" value="Unassembled WGS sequence"/>
</dbReference>
<dbReference type="EMBL" id="QJNU01000034">
    <property type="protein sequence ID" value="RYP09567.1"/>
    <property type="molecule type" value="Genomic_DNA"/>
</dbReference>
<evidence type="ECO:0000256" key="1">
    <source>
        <dbReference type="SAM" id="Phobius"/>
    </source>
</evidence>
<gene>
    <name evidence="2" type="ORF">DL764_001252</name>
</gene>
<reference evidence="2 3" key="1">
    <citation type="submission" date="2018-06" db="EMBL/GenBank/DDBJ databases">
        <title>Complete Genomes of Monosporascus.</title>
        <authorList>
            <person name="Robinson A.J."/>
            <person name="Natvig D.O."/>
        </authorList>
    </citation>
    <scope>NUCLEOTIDE SEQUENCE [LARGE SCALE GENOMIC DNA]</scope>
    <source>
        <strain evidence="2 3">CBS 110550</strain>
    </source>
</reference>
<feature type="transmembrane region" description="Helical" evidence="1">
    <location>
        <begin position="78"/>
        <end position="97"/>
    </location>
</feature>
<keyword evidence="1" id="KW-0472">Membrane</keyword>
<proteinExistence type="predicted"/>
<dbReference type="STRING" id="155417.A0A4Q4TTX6"/>
<keyword evidence="1" id="KW-0812">Transmembrane</keyword>
<evidence type="ECO:0000313" key="2">
    <source>
        <dbReference type="EMBL" id="RYP09567.1"/>
    </source>
</evidence>
<feature type="transmembrane region" description="Helical" evidence="1">
    <location>
        <begin position="54"/>
        <end position="72"/>
    </location>
</feature>
<name>A0A4Q4TTX6_9PEZI</name>
<keyword evidence="3" id="KW-1185">Reference proteome</keyword>
<feature type="transmembrane region" description="Helical" evidence="1">
    <location>
        <begin position="109"/>
        <end position="136"/>
    </location>
</feature>
<keyword evidence="1" id="KW-1133">Transmembrane helix</keyword>
<feature type="transmembrane region" description="Helical" evidence="1">
    <location>
        <begin position="156"/>
        <end position="183"/>
    </location>
</feature>